<evidence type="ECO:0000256" key="2">
    <source>
        <dbReference type="SAM" id="Phobius"/>
    </source>
</evidence>
<gene>
    <name evidence="3" type="ORF">NPIL_59461</name>
</gene>
<feature type="transmembrane region" description="Helical" evidence="2">
    <location>
        <begin position="49"/>
        <end position="67"/>
    </location>
</feature>
<sequence length="68" mass="7619">MDTKKRTSSSEQDKEEQPGISKQGDPTRLHNKNSLVSVMMTHRNMVRRAAKSLVTVIVGAYKAAYVIE</sequence>
<proteinExistence type="predicted"/>
<evidence type="ECO:0000313" key="4">
    <source>
        <dbReference type="Proteomes" id="UP000887013"/>
    </source>
</evidence>
<keyword evidence="2" id="KW-1133">Transmembrane helix</keyword>
<protein>
    <submittedName>
        <fullName evidence="3">Uncharacterized protein</fullName>
    </submittedName>
</protein>
<evidence type="ECO:0000313" key="3">
    <source>
        <dbReference type="EMBL" id="GFU15284.1"/>
    </source>
</evidence>
<dbReference type="Proteomes" id="UP000887013">
    <property type="component" value="Unassembled WGS sequence"/>
</dbReference>
<dbReference type="EMBL" id="BMAW01030182">
    <property type="protein sequence ID" value="GFU15284.1"/>
    <property type="molecule type" value="Genomic_DNA"/>
</dbReference>
<evidence type="ECO:0000256" key="1">
    <source>
        <dbReference type="SAM" id="MobiDB-lite"/>
    </source>
</evidence>
<keyword evidence="4" id="KW-1185">Reference proteome</keyword>
<reference evidence="3" key="1">
    <citation type="submission" date="2020-08" db="EMBL/GenBank/DDBJ databases">
        <title>Multicomponent nature underlies the extraordinary mechanical properties of spider dragline silk.</title>
        <authorList>
            <person name="Kono N."/>
            <person name="Nakamura H."/>
            <person name="Mori M."/>
            <person name="Yoshida Y."/>
            <person name="Ohtoshi R."/>
            <person name="Malay A.D."/>
            <person name="Moran D.A.P."/>
            <person name="Tomita M."/>
            <person name="Numata K."/>
            <person name="Arakawa K."/>
        </authorList>
    </citation>
    <scope>NUCLEOTIDE SEQUENCE</scope>
</reference>
<keyword evidence="2" id="KW-0812">Transmembrane</keyword>
<dbReference type="AlphaFoldDB" id="A0A8X6QET7"/>
<accession>A0A8X6QET7</accession>
<keyword evidence="2" id="KW-0472">Membrane</keyword>
<comment type="caution">
    <text evidence="3">The sequence shown here is derived from an EMBL/GenBank/DDBJ whole genome shotgun (WGS) entry which is preliminary data.</text>
</comment>
<organism evidence="3 4">
    <name type="scientific">Nephila pilipes</name>
    <name type="common">Giant wood spider</name>
    <name type="synonym">Nephila maculata</name>
    <dbReference type="NCBI Taxonomy" id="299642"/>
    <lineage>
        <taxon>Eukaryota</taxon>
        <taxon>Metazoa</taxon>
        <taxon>Ecdysozoa</taxon>
        <taxon>Arthropoda</taxon>
        <taxon>Chelicerata</taxon>
        <taxon>Arachnida</taxon>
        <taxon>Araneae</taxon>
        <taxon>Araneomorphae</taxon>
        <taxon>Entelegynae</taxon>
        <taxon>Araneoidea</taxon>
        <taxon>Nephilidae</taxon>
        <taxon>Nephila</taxon>
    </lineage>
</organism>
<name>A0A8X6QET7_NEPPI</name>
<feature type="region of interest" description="Disordered" evidence="1">
    <location>
        <begin position="1"/>
        <end position="33"/>
    </location>
</feature>